<dbReference type="OrthoDB" id="3504852at2"/>
<comment type="caution">
    <text evidence="1">The sequence shown here is derived from an EMBL/GenBank/DDBJ whole genome shotgun (WGS) entry which is preliminary data.</text>
</comment>
<sequence>MDVVLEQAAQRFPLIPRPRPACPPLTARVAALCDLADAAAHRADADHLALAAETLNKAALIASDCGVPGLARSLCWRHFTIYRLGWPLGGQHARRALEPLVNLARLAIRAGNGFGGYQLIENLLHAVSSGGRADIDGRPVSFDSFTRTSDDLRMVRQWLYGVFVAEGIRALISSSRWQDAVTHAQQYRGVGERLLDGRQAAVVAHCLAGHADTAAALLAGSTLVQPWEHAVADCLAMLCDRSAGHSTSNIGADLQRHYLELDRTPELVVFRTRLGLTILDLADADRPLTGQVFACLISDLIATADGYAARDALSHQGCRTRLTTRQQRALASAVESAGLRAEAIPQPLVRYLHTAVEIGEAVLARSLDAAAVEATAPASTVRS</sequence>
<evidence type="ECO:0000313" key="1">
    <source>
        <dbReference type="EMBL" id="KAB8192543.1"/>
    </source>
</evidence>
<reference evidence="1 2" key="1">
    <citation type="submission" date="2019-10" db="EMBL/GenBank/DDBJ databases">
        <title>Nonomuraea sp. nov., isolated from Phyllanthus amarus.</title>
        <authorList>
            <person name="Klykleung N."/>
            <person name="Tanasupawat S."/>
        </authorList>
    </citation>
    <scope>NUCLEOTIDE SEQUENCE [LARGE SCALE GENOMIC DNA]</scope>
    <source>
        <strain evidence="1 2">PA1-10</strain>
    </source>
</reference>
<organism evidence="1 2">
    <name type="scientific">Nonomuraea phyllanthi</name>
    <dbReference type="NCBI Taxonomy" id="2219224"/>
    <lineage>
        <taxon>Bacteria</taxon>
        <taxon>Bacillati</taxon>
        <taxon>Actinomycetota</taxon>
        <taxon>Actinomycetes</taxon>
        <taxon>Streptosporangiales</taxon>
        <taxon>Streptosporangiaceae</taxon>
        <taxon>Nonomuraea</taxon>
    </lineage>
</organism>
<dbReference type="EMBL" id="VDLX02000009">
    <property type="protein sequence ID" value="KAB8192543.1"/>
    <property type="molecule type" value="Genomic_DNA"/>
</dbReference>
<keyword evidence="2" id="KW-1185">Reference proteome</keyword>
<dbReference type="RefSeq" id="WP_139632813.1">
    <property type="nucleotide sequence ID" value="NZ_CP045572.1"/>
</dbReference>
<dbReference type="Proteomes" id="UP000312512">
    <property type="component" value="Unassembled WGS sequence"/>
</dbReference>
<evidence type="ECO:0000313" key="2">
    <source>
        <dbReference type="Proteomes" id="UP000312512"/>
    </source>
</evidence>
<accession>A0A5P9YQN9</accession>
<accession>A0A5C4WB50</accession>
<proteinExistence type="predicted"/>
<dbReference type="AlphaFoldDB" id="A0A5C4WB50"/>
<name>A0A5C4WB50_9ACTN</name>
<gene>
    <name evidence="1" type="ORF">FH608_023850</name>
</gene>
<protein>
    <submittedName>
        <fullName evidence="1">Uncharacterized protein</fullName>
    </submittedName>
</protein>